<comment type="caution">
    <text evidence="5">The sequence shown here is derived from an EMBL/GenBank/DDBJ whole genome shotgun (WGS) entry which is preliminary data.</text>
</comment>
<keyword evidence="2" id="KW-0677">Repeat</keyword>
<dbReference type="InterPro" id="IPR013517">
    <property type="entry name" value="FG-GAP"/>
</dbReference>
<dbReference type="InterPro" id="IPR003961">
    <property type="entry name" value="FN3_dom"/>
</dbReference>
<accession>A0A9X4KUG6</accession>
<dbReference type="Gene3D" id="2.60.40.10">
    <property type="entry name" value="Immunoglobulins"/>
    <property type="match status" value="2"/>
</dbReference>
<dbReference type="Pfam" id="PF00041">
    <property type="entry name" value="fn3"/>
    <property type="match status" value="1"/>
</dbReference>
<dbReference type="SUPFAM" id="SSF69318">
    <property type="entry name" value="Integrin alpha N-terminal domain"/>
    <property type="match status" value="1"/>
</dbReference>
<evidence type="ECO:0000256" key="1">
    <source>
        <dbReference type="ARBA" id="ARBA00022729"/>
    </source>
</evidence>
<dbReference type="CDD" id="cd00063">
    <property type="entry name" value="FN3"/>
    <property type="match status" value="2"/>
</dbReference>
<dbReference type="InterPro" id="IPR050991">
    <property type="entry name" value="ECM_Regulatory_Proteins"/>
</dbReference>
<dbReference type="InterPro" id="IPR013783">
    <property type="entry name" value="Ig-like_fold"/>
</dbReference>
<dbReference type="Pfam" id="PF12733">
    <property type="entry name" value="Cadherin-like"/>
    <property type="match status" value="1"/>
</dbReference>
<dbReference type="Pfam" id="PF13517">
    <property type="entry name" value="FG-GAP_3"/>
    <property type="match status" value="1"/>
</dbReference>
<evidence type="ECO:0000256" key="2">
    <source>
        <dbReference type="ARBA" id="ARBA00022737"/>
    </source>
</evidence>
<dbReference type="InterPro" id="IPR038081">
    <property type="entry name" value="CalX-like_sf"/>
</dbReference>
<keyword evidence="1" id="KW-0732">Signal</keyword>
<evidence type="ECO:0000256" key="3">
    <source>
        <dbReference type="ARBA" id="ARBA00022837"/>
    </source>
</evidence>
<sequence>MDLAVSNDSDSNISVLLNNGNGTFTTSAYGSFPGPFKLVSGDFDGDADDDLAVVANGVGGNGAYVLISRGDGSFETPVLYYTGNQPIDIATGDFDGDNHLDLAVTNQWSTVSFLNGNGDGTFQAKSDLPLSGYIATGDWNGDLITDLANLSGNTIFLKTSRAEGALALSAPAYSVPEDGVSAIVTVNRTGSSYGQTKVRIKTSDITAIAGSDYTAVDATIVFNPGETTQTYSIPVADNGVHGVDRTFGVTISAPTNEATLGGQTSATVTIVEDDPVPDTTAPTIDPTKFAAVDNYSGTPDRLAGAAGAIGEPGAIVRVYRWIDADTDGVVDAGELGAAIALGTSDVDGTVPGADIGDLGPGTYKYVVSAEDAAGNESPRTAAAAVTVTLTKGLAPDVTDPTWPAGATLANTNVTRTGVRLSWPAADDDRGVDHYELKQDGGLIASPSAATLTYDVAGLTAGTSYTFEIVAVDAAGNRSAPLAATVATSPLVDPAKFSAVDNYDGTPDQLAGAVDAIGRAGATVHAYRWDDADTDGVVDAGELGAAIALGTSGADGSVAAVDLGDLAPGTYKFVVTATDGAGTESPRTAAAAVTVTLTKGTAPDVAAPVWQAGATLSVSAVTYESLRLSWPAATDDRGVDHYELTQNAGTPIILTASTLSRDIGDLAASTVYEFSIVAIDAAGNRSAALTATASTLPRPGIAQPPEASGENRLRLLTLITDAGSVSLTPAFDMNVLAYEATTTESRVTLNAEPLSPAAVLRINGQSALGKLPLAIDLAPGKNVVQIEVQAANGNIRAYDLTINRREKPPGWHLLRRYPRPLGGSGN</sequence>
<dbReference type="Proteomes" id="UP001153404">
    <property type="component" value="Unassembled WGS sequence"/>
</dbReference>
<dbReference type="PROSITE" id="PS00018">
    <property type="entry name" value="EF_HAND_1"/>
    <property type="match status" value="2"/>
</dbReference>
<dbReference type="SMART" id="SM00060">
    <property type="entry name" value="FN3"/>
    <property type="match status" value="3"/>
</dbReference>
<evidence type="ECO:0000313" key="5">
    <source>
        <dbReference type="EMBL" id="MDG0810713.1"/>
    </source>
</evidence>
<dbReference type="SUPFAM" id="SSF141072">
    <property type="entry name" value="CalX-like"/>
    <property type="match status" value="1"/>
</dbReference>
<dbReference type="GO" id="GO:0016020">
    <property type="term" value="C:membrane"/>
    <property type="evidence" value="ECO:0007669"/>
    <property type="project" value="InterPro"/>
</dbReference>
<dbReference type="PANTHER" id="PTHR46708">
    <property type="entry name" value="TENASCIN"/>
    <property type="match status" value="1"/>
</dbReference>
<dbReference type="RefSeq" id="WP_277532700.1">
    <property type="nucleotide sequence ID" value="NZ_JAPDIA010000003.1"/>
</dbReference>
<keyword evidence="6" id="KW-1185">Reference proteome</keyword>
<evidence type="ECO:0000259" key="4">
    <source>
        <dbReference type="PROSITE" id="PS50853"/>
    </source>
</evidence>
<gene>
    <name evidence="5" type="ORF">OMP40_16040</name>
</gene>
<dbReference type="InterPro" id="IPR003644">
    <property type="entry name" value="Calx_beta"/>
</dbReference>
<dbReference type="PROSITE" id="PS50853">
    <property type="entry name" value="FN3"/>
    <property type="match status" value="2"/>
</dbReference>
<dbReference type="Pfam" id="PF03160">
    <property type="entry name" value="Calx-beta"/>
    <property type="match status" value="1"/>
</dbReference>
<organism evidence="5 6">
    <name type="scientific">Cohnella rhizosphaerae</name>
    <dbReference type="NCBI Taxonomy" id="1457232"/>
    <lineage>
        <taxon>Bacteria</taxon>
        <taxon>Bacillati</taxon>
        <taxon>Bacillota</taxon>
        <taxon>Bacilli</taxon>
        <taxon>Bacillales</taxon>
        <taxon>Paenibacillaceae</taxon>
        <taxon>Cohnella</taxon>
    </lineage>
</organism>
<dbReference type="EMBL" id="JAPDIA010000003">
    <property type="protein sequence ID" value="MDG0810713.1"/>
    <property type="molecule type" value="Genomic_DNA"/>
</dbReference>
<dbReference type="SUPFAM" id="SSF49265">
    <property type="entry name" value="Fibronectin type III"/>
    <property type="match status" value="2"/>
</dbReference>
<dbReference type="SMART" id="SM00237">
    <property type="entry name" value="Calx_beta"/>
    <property type="match status" value="1"/>
</dbReference>
<dbReference type="Gene3D" id="2.40.128.340">
    <property type="match status" value="1"/>
</dbReference>
<evidence type="ECO:0000313" key="6">
    <source>
        <dbReference type="Proteomes" id="UP001153404"/>
    </source>
</evidence>
<dbReference type="InterPro" id="IPR028994">
    <property type="entry name" value="Integrin_alpha_N"/>
</dbReference>
<proteinExistence type="predicted"/>
<reference evidence="5" key="1">
    <citation type="submission" date="2022-10" db="EMBL/GenBank/DDBJ databases">
        <title>Comparative genomic analysis of Cohnella hashimotonis sp. nov., isolated from the International Space Station.</title>
        <authorList>
            <person name="Simpson A."/>
            <person name="Venkateswaran K."/>
        </authorList>
    </citation>
    <scope>NUCLEOTIDE SEQUENCE</scope>
    <source>
        <strain evidence="5">DSM 28161</strain>
    </source>
</reference>
<protein>
    <submittedName>
        <fullName evidence="5">FG-GAP-like repeat-containing protein</fullName>
    </submittedName>
</protein>
<dbReference type="InterPro" id="IPR036116">
    <property type="entry name" value="FN3_sf"/>
</dbReference>
<dbReference type="PANTHER" id="PTHR46708:SF2">
    <property type="entry name" value="FIBRONECTIN TYPE-III DOMAIN-CONTAINING PROTEIN"/>
    <property type="match status" value="1"/>
</dbReference>
<feature type="domain" description="Fibronectin type-III" evidence="4">
    <location>
        <begin position="404"/>
        <end position="491"/>
    </location>
</feature>
<dbReference type="AlphaFoldDB" id="A0A9X4KUG6"/>
<dbReference type="GO" id="GO:0007154">
    <property type="term" value="P:cell communication"/>
    <property type="evidence" value="ECO:0007669"/>
    <property type="project" value="InterPro"/>
</dbReference>
<dbReference type="InterPro" id="IPR018247">
    <property type="entry name" value="EF_Hand_1_Ca_BS"/>
</dbReference>
<dbReference type="InterPro" id="IPR025883">
    <property type="entry name" value="Cadherin-like_domain"/>
</dbReference>
<feature type="domain" description="Fibronectin type-III" evidence="4">
    <location>
        <begin position="611"/>
        <end position="697"/>
    </location>
</feature>
<dbReference type="Gene3D" id="2.60.40.2030">
    <property type="match status" value="1"/>
</dbReference>
<keyword evidence="3" id="KW-0106">Calcium</keyword>
<name>A0A9X4KUG6_9BACL</name>